<dbReference type="InterPro" id="IPR015927">
    <property type="entry name" value="Peptidase_S24_S26A/B/C"/>
</dbReference>
<keyword evidence="4" id="KW-1185">Reference proteome</keyword>
<dbReference type="GO" id="GO:0003677">
    <property type="term" value="F:DNA binding"/>
    <property type="evidence" value="ECO:0007669"/>
    <property type="project" value="InterPro"/>
</dbReference>
<dbReference type="Pfam" id="PF00717">
    <property type="entry name" value="Peptidase_S24"/>
    <property type="match status" value="1"/>
</dbReference>
<dbReference type="Gene3D" id="2.10.109.10">
    <property type="entry name" value="Umud Fragment, subunit A"/>
    <property type="match status" value="1"/>
</dbReference>
<dbReference type="Proteomes" id="UP001167864">
    <property type="component" value="Unassembled WGS sequence"/>
</dbReference>
<dbReference type="EMBL" id="JAUEHU010000001">
    <property type="protein sequence ID" value="MDN0086005.1"/>
    <property type="molecule type" value="Genomic_DNA"/>
</dbReference>
<evidence type="ECO:0000313" key="5">
    <source>
        <dbReference type="Proteomes" id="UP001167864"/>
    </source>
</evidence>
<dbReference type="CDD" id="cd06529">
    <property type="entry name" value="S24_LexA-like"/>
    <property type="match status" value="1"/>
</dbReference>
<organism evidence="3 5">
    <name type="scientific">Yersinia nurmii</name>
    <dbReference type="NCBI Taxonomy" id="685706"/>
    <lineage>
        <taxon>Bacteria</taxon>
        <taxon>Pseudomonadati</taxon>
        <taxon>Pseudomonadota</taxon>
        <taxon>Gammaproteobacteria</taxon>
        <taxon>Enterobacterales</taxon>
        <taxon>Yersiniaceae</taxon>
        <taxon>Yersinia</taxon>
    </lineage>
</organism>
<dbReference type="CDD" id="cd00093">
    <property type="entry name" value="HTH_XRE"/>
    <property type="match status" value="1"/>
</dbReference>
<proteinExistence type="predicted"/>
<dbReference type="Proteomes" id="UP000040578">
    <property type="component" value="Unassembled WGS sequence"/>
</dbReference>
<comment type="caution">
    <text evidence="3">The sequence shown here is derived from an EMBL/GenBank/DDBJ whole genome shotgun (WGS) entry which is preliminary data.</text>
</comment>
<dbReference type="PROSITE" id="PS50943">
    <property type="entry name" value="HTH_CROC1"/>
    <property type="match status" value="1"/>
</dbReference>
<dbReference type="AlphaFoldDB" id="A0AAW7JYD2"/>
<evidence type="ECO:0000313" key="3">
    <source>
        <dbReference type="EMBL" id="MDN0086005.1"/>
    </source>
</evidence>
<dbReference type="InterPro" id="IPR001387">
    <property type="entry name" value="Cro/C1-type_HTH"/>
</dbReference>
<dbReference type="Gene3D" id="1.10.260.40">
    <property type="entry name" value="lambda repressor-like DNA-binding domains"/>
    <property type="match status" value="1"/>
</dbReference>
<dbReference type="EMBL" id="CPYD01000001">
    <property type="protein sequence ID" value="CND88290.1"/>
    <property type="molecule type" value="Genomic_DNA"/>
</dbReference>
<dbReference type="InterPro" id="IPR039418">
    <property type="entry name" value="LexA-like"/>
</dbReference>
<sequence length="238" mass="26139">MKKKKPLTPEQIEDAMRLKSLYEAKKKSLHITQQGIADDLDVSQGAIGHYLNGRNPLNTKVAAAFAKHLQVAIADFSPTLAKEAALLGENANSNNVSYLGEKPTVGTFPLISWVSAGSWLEAVEPYRRDEIDIWPDTTVNASPGSFWLRVKGDSMTAPTGFTVPEGMIILVDPEKEPVSGKLVVAKLENENEATFKQFMTDAGRKYLKALNPHHPPTIINGNCKIIGVVVDIKWEHIP</sequence>
<dbReference type="InterPro" id="IPR036286">
    <property type="entry name" value="LexA/Signal_pep-like_sf"/>
</dbReference>
<dbReference type="InterPro" id="IPR050077">
    <property type="entry name" value="LexA_repressor"/>
</dbReference>
<dbReference type="Pfam" id="PF01381">
    <property type="entry name" value="HTH_3"/>
    <property type="match status" value="1"/>
</dbReference>
<dbReference type="PANTHER" id="PTHR33516:SF2">
    <property type="entry name" value="LEXA REPRESSOR-RELATED"/>
    <property type="match status" value="1"/>
</dbReference>
<dbReference type="PANTHER" id="PTHR33516">
    <property type="entry name" value="LEXA REPRESSOR"/>
    <property type="match status" value="1"/>
</dbReference>
<evidence type="ECO:0000313" key="4">
    <source>
        <dbReference type="Proteomes" id="UP000040578"/>
    </source>
</evidence>
<dbReference type="SMART" id="SM00530">
    <property type="entry name" value="HTH_XRE"/>
    <property type="match status" value="1"/>
</dbReference>
<evidence type="ECO:0000313" key="2">
    <source>
        <dbReference type="EMBL" id="CND88290.1"/>
    </source>
</evidence>
<gene>
    <name evidence="2" type="ORF">ERS137967_00193</name>
    <name evidence="3" type="ORF">QVN42_01105</name>
</gene>
<evidence type="ECO:0000259" key="1">
    <source>
        <dbReference type="PROSITE" id="PS50943"/>
    </source>
</evidence>
<dbReference type="RefSeq" id="WP_049596464.1">
    <property type="nucleotide sequence ID" value="NZ_CPYD01000001.1"/>
</dbReference>
<name>A0AAW7JYD2_9GAMM</name>
<accession>A0AAW7JYD2</accession>
<dbReference type="SUPFAM" id="SSF51306">
    <property type="entry name" value="LexA/Signal peptidase"/>
    <property type="match status" value="1"/>
</dbReference>
<dbReference type="SUPFAM" id="SSF47413">
    <property type="entry name" value="lambda repressor-like DNA-binding domains"/>
    <property type="match status" value="1"/>
</dbReference>
<feature type="domain" description="HTH cro/C1-type" evidence="1">
    <location>
        <begin position="27"/>
        <end position="76"/>
    </location>
</feature>
<protein>
    <submittedName>
        <fullName evidence="2">Prophage repressor protein</fullName>
    </submittedName>
    <submittedName>
        <fullName evidence="3">XRE family transcriptional regulator</fullName>
    </submittedName>
</protein>
<reference evidence="3" key="2">
    <citation type="submission" date="2023-06" db="EMBL/GenBank/DDBJ databases">
        <authorList>
            <person name="Polev D.E."/>
            <person name="Saitova A.T."/>
            <person name="Bogumilchik E.A."/>
            <person name="Kokorina G.I."/>
            <person name="Voskresenskaia E.A."/>
        </authorList>
    </citation>
    <scope>NUCLEOTIDE SEQUENCE</scope>
    <source>
        <strain evidence="3">2145 StPb PI</strain>
    </source>
</reference>
<dbReference type="InterPro" id="IPR010982">
    <property type="entry name" value="Lambda_DNA-bd_dom_sf"/>
</dbReference>
<reference evidence="2 4" key="1">
    <citation type="submission" date="2015-03" db="EMBL/GenBank/DDBJ databases">
        <authorList>
            <consortium name="Pathogen Informatics"/>
            <person name="Murphy D."/>
        </authorList>
    </citation>
    <scope>NUCLEOTIDE SEQUENCE [LARGE SCALE GENOMIC DNA]</scope>
    <source>
        <strain evidence="2">Type strain: CIP110231</strain>
        <strain evidence="4">type strain: CIP110231</strain>
    </source>
</reference>